<accession>A0A843UJS6</accession>
<evidence type="ECO:0000256" key="3">
    <source>
        <dbReference type="PROSITE-ProRule" id="PRU01191"/>
    </source>
</evidence>
<organism evidence="5 6">
    <name type="scientific">Colocasia esculenta</name>
    <name type="common">Wild taro</name>
    <name type="synonym">Arum esculentum</name>
    <dbReference type="NCBI Taxonomy" id="4460"/>
    <lineage>
        <taxon>Eukaryota</taxon>
        <taxon>Viridiplantae</taxon>
        <taxon>Streptophyta</taxon>
        <taxon>Embryophyta</taxon>
        <taxon>Tracheophyta</taxon>
        <taxon>Spermatophyta</taxon>
        <taxon>Magnoliopsida</taxon>
        <taxon>Liliopsida</taxon>
        <taxon>Araceae</taxon>
        <taxon>Aroideae</taxon>
        <taxon>Colocasieae</taxon>
        <taxon>Colocasia</taxon>
    </lineage>
</organism>
<feature type="compositionally biased region" description="Low complexity" evidence="4">
    <location>
        <begin position="187"/>
        <end position="203"/>
    </location>
</feature>
<sequence>MSLVRSTDSSANSFAESALSVHKMNSDSSTLSNQLFTSDRRMFNYRPEPYCSEYQYFSRSGTAQQKKFRQPSSSAISAPFLYPQDSACQLITNSGSSVTTQSPYDSCFTAIRDSQTYAEFSHQNSSSMSNDQSPGNAIDFDEDEIRSKLQELERELLNDDDEYFLDMEEELSIDDDWVQPMKNLLLPNSPKESSSDSNGSSVDSIKEPRTPKELLFDCAIAISEGNWEGASSMIAELRQKVSIQGDPPQRLAAYMVEGLAARIASSGKGIYKALKCKEPPTSDRLSAMQILFEICPCFKFGFIAANGAISEAFKNEEKVHIIDFDVNQGSQYITLMQTLSTCSSKPKLRITGVDDPETVQRSVGGMKIIGQRLEKLAEALGIPFEFRGVAANTGDVTPSMLDCRPGEALVVNFAFQLHHMPDESVSTVNQRDQLLRMVKGLKPKLVTVVEQEVNTNTAPFLPRFVEVYKYYSAVYESLDATLPRDSADRMNVERQCLARDIVNIVACEGADRIERYELAGKWRARMTMAGFVSCPLSSHVNETIRKLSKSYCDRYTIKEEFGALHFGWEDKTLLVASAWK</sequence>
<evidence type="ECO:0000256" key="2">
    <source>
        <dbReference type="ARBA" id="ARBA00023163"/>
    </source>
</evidence>
<dbReference type="PROSITE" id="PS50985">
    <property type="entry name" value="GRAS"/>
    <property type="match status" value="1"/>
</dbReference>
<comment type="caution">
    <text evidence="5">The sequence shown here is derived from an EMBL/GenBank/DDBJ whole genome shotgun (WGS) entry which is preliminary data.</text>
</comment>
<dbReference type="PANTHER" id="PTHR31636">
    <property type="entry name" value="OSJNBA0084A10.13 PROTEIN-RELATED"/>
    <property type="match status" value="1"/>
</dbReference>
<evidence type="ECO:0000256" key="4">
    <source>
        <dbReference type="SAM" id="MobiDB-lite"/>
    </source>
</evidence>
<proteinExistence type="inferred from homology"/>
<comment type="similarity">
    <text evidence="3">Belongs to the GRAS family.</text>
</comment>
<dbReference type="OrthoDB" id="615187at2759"/>
<evidence type="ECO:0000313" key="6">
    <source>
        <dbReference type="Proteomes" id="UP000652761"/>
    </source>
</evidence>
<dbReference type="EMBL" id="NMUH01000715">
    <property type="protein sequence ID" value="MQL83735.1"/>
    <property type="molecule type" value="Genomic_DNA"/>
</dbReference>
<feature type="short sequence motif" description="VHIID" evidence="3">
    <location>
        <begin position="319"/>
        <end position="323"/>
    </location>
</feature>
<dbReference type="SMR" id="A0A843UJS6"/>
<keyword evidence="1" id="KW-0805">Transcription regulation</keyword>
<keyword evidence="2" id="KW-0804">Transcription</keyword>
<reference evidence="5" key="1">
    <citation type="submission" date="2017-07" db="EMBL/GenBank/DDBJ databases">
        <title>Taro Niue Genome Assembly and Annotation.</title>
        <authorList>
            <person name="Atibalentja N."/>
            <person name="Keating K."/>
            <person name="Fields C.J."/>
        </authorList>
    </citation>
    <scope>NUCLEOTIDE SEQUENCE</scope>
    <source>
        <strain evidence="5">Niue_2</strain>
        <tissue evidence="5">Leaf</tissue>
    </source>
</reference>
<evidence type="ECO:0000256" key="1">
    <source>
        <dbReference type="ARBA" id="ARBA00023015"/>
    </source>
</evidence>
<dbReference type="Proteomes" id="UP000652761">
    <property type="component" value="Unassembled WGS sequence"/>
</dbReference>
<dbReference type="Pfam" id="PF03514">
    <property type="entry name" value="GRAS"/>
    <property type="match status" value="1"/>
</dbReference>
<keyword evidence="6" id="KW-1185">Reference proteome</keyword>
<feature type="region of interest" description="Disordered" evidence="4">
    <location>
        <begin position="184"/>
        <end position="206"/>
    </location>
</feature>
<name>A0A843UJS6_COLES</name>
<gene>
    <name evidence="5" type="ORF">Taro_016230</name>
</gene>
<feature type="region of interest" description="Leucine repeat I (LRI)" evidence="3">
    <location>
        <begin position="209"/>
        <end position="269"/>
    </location>
</feature>
<feature type="region of interest" description="SAW" evidence="3">
    <location>
        <begin position="506"/>
        <end position="580"/>
    </location>
</feature>
<comment type="caution">
    <text evidence="3">Lacks conserved residue(s) required for the propagation of feature annotation.</text>
</comment>
<dbReference type="AlphaFoldDB" id="A0A843UJS6"/>
<feature type="region of interest" description="Leucine repeat II (LRII)" evidence="3">
    <location>
        <begin position="368"/>
        <end position="400"/>
    </location>
</feature>
<evidence type="ECO:0000313" key="5">
    <source>
        <dbReference type="EMBL" id="MQL83735.1"/>
    </source>
</evidence>
<dbReference type="InterPro" id="IPR005202">
    <property type="entry name" value="TF_GRAS"/>
</dbReference>
<feature type="compositionally biased region" description="Polar residues" evidence="4">
    <location>
        <begin position="119"/>
        <end position="135"/>
    </location>
</feature>
<protein>
    <recommendedName>
        <fullName evidence="7">Scarecrow-like protein 1</fullName>
    </recommendedName>
</protein>
<evidence type="ECO:0008006" key="7">
    <source>
        <dbReference type="Google" id="ProtNLM"/>
    </source>
</evidence>
<feature type="region of interest" description="Disordered" evidence="4">
    <location>
        <begin position="119"/>
        <end position="139"/>
    </location>
</feature>